<dbReference type="Proteomes" id="UP000053144">
    <property type="component" value="Chromosome 8"/>
</dbReference>
<sequence>MTPTAWEKSRRQSTFPLQSSLFATFSLMVGPQGRVVGVEHILELVSSSIENIQKSVVVTQLTNGSLSIHVGGMVF</sequence>
<dbReference type="Gene3D" id="3.40.50.150">
    <property type="entry name" value="Vaccinia Virus protein VP39"/>
    <property type="match status" value="1"/>
</dbReference>
<reference evidence="2" key="1">
    <citation type="journal article" date="2015" name="Proc. Natl. Acad. Sci. U.S.A.">
        <title>Genome sequencing of adzuki bean (Vigna angularis) provides insight into high starch and low fat accumulation and domestication.</title>
        <authorList>
            <person name="Yang K."/>
            <person name="Tian Z."/>
            <person name="Chen C."/>
            <person name="Luo L."/>
            <person name="Zhao B."/>
            <person name="Wang Z."/>
            <person name="Yu L."/>
            <person name="Li Y."/>
            <person name="Sun Y."/>
            <person name="Li W."/>
            <person name="Chen Y."/>
            <person name="Li Y."/>
            <person name="Zhang Y."/>
            <person name="Ai D."/>
            <person name="Zhao J."/>
            <person name="Shang C."/>
            <person name="Ma Y."/>
            <person name="Wu B."/>
            <person name="Wang M."/>
            <person name="Gao L."/>
            <person name="Sun D."/>
            <person name="Zhang P."/>
            <person name="Guo F."/>
            <person name="Wang W."/>
            <person name="Li Y."/>
            <person name="Wang J."/>
            <person name="Varshney R.K."/>
            <person name="Wang J."/>
            <person name="Ling H.Q."/>
            <person name="Wan P."/>
        </authorList>
    </citation>
    <scope>NUCLEOTIDE SEQUENCE</scope>
    <source>
        <strain evidence="2">cv. Jingnong 6</strain>
    </source>
</reference>
<proteinExistence type="predicted"/>
<protein>
    <submittedName>
        <fullName evidence="1">Uncharacterized protein</fullName>
    </submittedName>
</protein>
<accession>A0A0L9V580</accession>
<dbReference type="STRING" id="3914.A0A0L9V580"/>
<name>A0A0L9V580_PHAAN</name>
<dbReference type="AlphaFoldDB" id="A0A0L9V580"/>
<dbReference type="Gramene" id="KOM50176">
    <property type="protein sequence ID" value="KOM50176"/>
    <property type="gene ID" value="LR48_Vigan08g100300"/>
</dbReference>
<gene>
    <name evidence="1" type="ORF">LR48_Vigan08g100300</name>
</gene>
<evidence type="ECO:0000313" key="2">
    <source>
        <dbReference type="Proteomes" id="UP000053144"/>
    </source>
</evidence>
<dbReference type="Pfam" id="PF01135">
    <property type="entry name" value="PCMT"/>
    <property type="match status" value="1"/>
</dbReference>
<dbReference type="EMBL" id="CM003378">
    <property type="protein sequence ID" value="KOM50176.1"/>
    <property type="molecule type" value="Genomic_DNA"/>
</dbReference>
<dbReference type="InterPro" id="IPR029063">
    <property type="entry name" value="SAM-dependent_MTases_sf"/>
</dbReference>
<evidence type="ECO:0000313" key="1">
    <source>
        <dbReference type="EMBL" id="KOM50176.1"/>
    </source>
</evidence>
<organism evidence="1 2">
    <name type="scientific">Phaseolus angularis</name>
    <name type="common">Azuki bean</name>
    <name type="synonym">Vigna angularis</name>
    <dbReference type="NCBI Taxonomy" id="3914"/>
    <lineage>
        <taxon>Eukaryota</taxon>
        <taxon>Viridiplantae</taxon>
        <taxon>Streptophyta</taxon>
        <taxon>Embryophyta</taxon>
        <taxon>Tracheophyta</taxon>
        <taxon>Spermatophyta</taxon>
        <taxon>Magnoliopsida</taxon>
        <taxon>eudicotyledons</taxon>
        <taxon>Gunneridae</taxon>
        <taxon>Pentapetalae</taxon>
        <taxon>rosids</taxon>
        <taxon>fabids</taxon>
        <taxon>Fabales</taxon>
        <taxon>Fabaceae</taxon>
        <taxon>Papilionoideae</taxon>
        <taxon>50 kb inversion clade</taxon>
        <taxon>NPAAA clade</taxon>
        <taxon>indigoferoid/millettioid clade</taxon>
        <taxon>Phaseoleae</taxon>
        <taxon>Vigna</taxon>
    </lineage>
</organism>